<dbReference type="AlphaFoldDB" id="A0A8H9C4M0"/>
<evidence type="ECO:0000313" key="1">
    <source>
        <dbReference type="EMBL" id="BCM83732.1"/>
    </source>
</evidence>
<dbReference type="EMBL" id="AP024145">
    <property type="protein sequence ID" value="BCM83732.1"/>
    <property type="molecule type" value="Genomic_DNA"/>
</dbReference>
<protein>
    <submittedName>
        <fullName evidence="1">Uncharacterized protein</fullName>
    </submittedName>
</protein>
<reference evidence="1" key="1">
    <citation type="submission" date="2020-11" db="EMBL/GenBank/DDBJ databases">
        <title>Complete genome sequence of a novel pathogenic Methylobacterium strain isolated from rice in Vietnam.</title>
        <authorList>
            <person name="Lai K."/>
            <person name="Okazaki S."/>
            <person name="Higashi K."/>
            <person name="Mori H."/>
            <person name="Toyoda A."/>
            <person name="Kurokawa K."/>
        </authorList>
    </citation>
    <scope>NUCLEOTIDE SEQUENCE</scope>
    <source>
        <strain evidence="1">VL1</strain>
    </source>
</reference>
<dbReference type="RefSeq" id="WP_207182771.1">
    <property type="nucleotide sequence ID" value="NZ_AP024145.1"/>
</dbReference>
<dbReference type="Proteomes" id="UP000663508">
    <property type="component" value="Chromosome"/>
</dbReference>
<accession>A0A8H9C4M0</accession>
<proteinExistence type="predicted"/>
<dbReference type="KEGG" id="mind:mvi_21930"/>
<name>A0A8H9C4M0_9HYPH</name>
<organism evidence="1 2">
    <name type="scientific">Methylobacterium indicum</name>
    <dbReference type="NCBI Taxonomy" id="1775910"/>
    <lineage>
        <taxon>Bacteria</taxon>
        <taxon>Pseudomonadati</taxon>
        <taxon>Pseudomonadota</taxon>
        <taxon>Alphaproteobacteria</taxon>
        <taxon>Hyphomicrobiales</taxon>
        <taxon>Methylobacteriaceae</taxon>
        <taxon>Methylobacterium</taxon>
    </lineage>
</organism>
<evidence type="ECO:0000313" key="2">
    <source>
        <dbReference type="Proteomes" id="UP000663508"/>
    </source>
</evidence>
<gene>
    <name evidence="1" type="ORF">mvi_21930</name>
</gene>
<sequence>MGKLPAAYAWLAAETAPRVLVEALALFETKETPGAASNPAILAWAKEVGVGRDYVNDGIAWCGLFSPR</sequence>